<sequence length="35" mass="3852">MGIGTGKKRKKAIKFLEKAVEFGNKEAMQALEGLE</sequence>
<keyword evidence="2" id="KW-1185">Reference proteome</keyword>
<dbReference type="AlphaFoldDB" id="E7AA56"/>
<dbReference type="STRING" id="936155.HFELIS_05440"/>
<evidence type="ECO:0000313" key="2">
    <source>
        <dbReference type="Proteomes" id="UP000007934"/>
    </source>
</evidence>
<gene>
    <name evidence="1" type="ordered locus">Hfelis_05440</name>
</gene>
<proteinExistence type="predicted"/>
<dbReference type="HOGENOM" id="CLU_3365322_0_0_7"/>
<dbReference type="EMBL" id="FQ670179">
    <property type="protein sequence ID" value="CBY82628.1"/>
    <property type="molecule type" value="Genomic_DNA"/>
</dbReference>
<name>E7AA56_HELFC</name>
<evidence type="ECO:0000313" key="1">
    <source>
        <dbReference type="EMBL" id="CBY82628.1"/>
    </source>
</evidence>
<dbReference type="KEGG" id="hfe:HFELIS_05440"/>
<protein>
    <submittedName>
        <fullName evidence="1">Hp0519-like protein</fullName>
    </submittedName>
</protein>
<organism evidence="1 2">
    <name type="scientific">Helicobacter felis (strain ATCC 49179 / CCUG 28539 / NCTC 12436 / CS1)</name>
    <dbReference type="NCBI Taxonomy" id="936155"/>
    <lineage>
        <taxon>Bacteria</taxon>
        <taxon>Pseudomonadati</taxon>
        <taxon>Campylobacterota</taxon>
        <taxon>Epsilonproteobacteria</taxon>
        <taxon>Campylobacterales</taxon>
        <taxon>Helicobacteraceae</taxon>
        <taxon>Helicobacter</taxon>
    </lineage>
</organism>
<reference evidence="1 2" key="1">
    <citation type="journal article" date="2011" name="Genome Biol. Evol.">
        <title>Comparative whole genome sequence analysis of the carcinogenic bacterial model pathogen Helicobacter felis.</title>
        <authorList>
            <person name="Arnold I.C."/>
            <person name="Zigova Z."/>
            <person name="Holden M."/>
            <person name="Lawley T.D."/>
            <person name="Rad R."/>
            <person name="Dougan G."/>
            <person name="Falkow S."/>
            <person name="Bentley S.D."/>
            <person name="Muller A."/>
        </authorList>
    </citation>
    <scope>NUCLEOTIDE SEQUENCE [LARGE SCALE GENOMIC DNA]</scope>
    <source>
        <strain evidence="2">ATCC 49179 / CCUG 28539 / NCTC 12436 / CS1</strain>
    </source>
</reference>
<dbReference type="Proteomes" id="UP000007934">
    <property type="component" value="Chromosome"/>
</dbReference>
<accession>E7AA56</accession>